<protein>
    <submittedName>
        <fullName evidence="1">DUF1302 domain-containing protein</fullName>
    </submittedName>
</protein>
<dbReference type="OrthoDB" id="177054at2"/>
<accession>A0A545TP82</accession>
<sequence>MKSASKLPIEGRETTGLLASTSVAVGLGLGAAGVVALPAAAIDFDWNNGAISGSFDTTVSSGVSVRTQGHDHRLIGIVNGGTANSINGDNGNLNYEKGDITSANVKATHELSLNAGDFGFFGRASYFYDTAIMDGDTARTDLGNEAKGRAGRDFELLDAYVFGDFDVGEVPVTVRVGNQVLSWGESTFIQNGINTINPIDVTKFRVAGAEVREGLIPVPIIDVNVGLTDKFSIEGFLQLEWDNTEIEPEGTFFSTNDFASPGGEFAFLGFGQPPLPTDNPVSFGGNAPIGTTIPRGADRSASDNNQWGVALRYFEPELNDTEFGLYYIQYNSRLPVLSARTGTFAGLAGGNYAGSAQYFREFPDDIKLIGASFNTEIPGTGIALQGEYSFRKDQPLQIDDIELFFAGLSPTDPFTSAPFGAQGQLGSFGFDEEIQGFRRKDVSQMQATASKVLGPNLGADQITLVGEVGGTYIHDMESKDELRYEGPGTFTSGNSFLTAAGLQPATQTDGFADPFSWGYRLLARADFNNAIGPVNLQPGIAFSHDVSGTTPSPLSNFVEDRKTVTLSLGATYLDSLRASIAYTNFFGGSPFNLLSDRDFASFVVSYSF</sequence>
<gene>
    <name evidence="1" type="ORF">FKG95_15195</name>
</gene>
<dbReference type="AlphaFoldDB" id="A0A545TP82"/>
<dbReference type="Pfam" id="PF06980">
    <property type="entry name" value="DUF1302"/>
    <property type="match status" value="1"/>
</dbReference>
<organism evidence="1 2">
    <name type="scientific">Denitrobaculum tricleocarpae</name>
    <dbReference type="NCBI Taxonomy" id="2591009"/>
    <lineage>
        <taxon>Bacteria</taxon>
        <taxon>Pseudomonadati</taxon>
        <taxon>Pseudomonadota</taxon>
        <taxon>Alphaproteobacteria</taxon>
        <taxon>Rhodospirillales</taxon>
        <taxon>Rhodospirillaceae</taxon>
        <taxon>Denitrobaculum</taxon>
    </lineage>
</organism>
<proteinExistence type="predicted"/>
<dbReference type="Proteomes" id="UP000315252">
    <property type="component" value="Unassembled WGS sequence"/>
</dbReference>
<reference evidence="1 2" key="1">
    <citation type="submission" date="2019-06" db="EMBL/GenBank/DDBJ databases">
        <title>Whole genome sequence for Rhodospirillaceae sp. R148.</title>
        <authorList>
            <person name="Wang G."/>
        </authorList>
    </citation>
    <scope>NUCLEOTIDE SEQUENCE [LARGE SCALE GENOMIC DNA]</scope>
    <source>
        <strain evidence="1 2">R148</strain>
    </source>
</reference>
<evidence type="ECO:0000313" key="1">
    <source>
        <dbReference type="EMBL" id="TQV79027.1"/>
    </source>
</evidence>
<dbReference type="RefSeq" id="WP_142897250.1">
    <property type="nucleotide sequence ID" value="NZ_ML660056.1"/>
</dbReference>
<dbReference type="InterPro" id="IPR010727">
    <property type="entry name" value="DUF1302"/>
</dbReference>
<comment type="caution">
    <text evidence="1">The sequence shown here is derived from an EMBL/GenBank/DDBJ whole genome shotgun (WGS) entry which is preliminary data.</text>
</comment>
<evidence type="ECO:0000313" key="2">
    <source>
        <dbReference type="Proteomes" id="UP000315252"/>
    </source>
</evidence>
<keyword evidence="2" id="KW-1185">Reference proteome</keyword>
<name>A0A545TP82_9PROT</name>
<dbReference type="EMBL" id="VHSH01000005">
    <property type="protein sequence ID" value="TQV79027.1"/>
    <property type="molecule type" value="Genomic_DNA"/>
</dbReference>